<accession>A0A841E456</accession>
<feature type="transmembrane region" description="Helical" evidence="9">
    <location>
        <begin position="173"/>
        <end position="192"/>
    </location>
</feature>
<keyword evidence="6 9" id="KW-0472">Membrane</keyword>
<dbReference type="AlphaFoldDB" id="A0A841E456"/>
<dbReference type="Proteomes" id="UP000578077">
    <property type="component" value="Unassembled WGS sequence"/>
</dbReference>
<dbReference type="EMBL" id="JACHLY010000001">
    <property type="protein sequence ID" value="MBB5997224.1"/>
    <property type="molecule type" value="Genomic_DNA"/>
</dbReference>
<dbReference type="Pfam" id="PF00230">
    <property type="entry name" value="MIP"/>
    <property type="match status" value="1"/>
</dbReference>
<feature type="transmembrane region" description="Helical" evidence="9">
    <location>
        <begin position="212"/>
        <end position="237"/>
    </location>
</feature>
<dbReference type="InterPro" id="IPR050363">
    <property type="entry name" value="MIP/Aquaporin"/>
</dbReference>
<sequence>MQRSAPTPECGPTAAAGGDHTARSRFRVPPGRGGVTAEVIMVYLAEFVGTAILTLLGCGVVAGVTLPRSKAAGGGWIVVTFGWGLAVAMAVYTVGQYSGAHINPAVTLGMASIGELPWSLVPGYFAAQIAGGCFGSVVVYLSYLPHWRDTDDAGAKLGVFSTIPAVRSIPANFITEVVGTFMLIFGILGINANMNPLGASGDGTLADLFGTGVAPLLVGFLVLAIGLSLGGPTGYAINPARDLGPRIAHQLLPIPGKGGSDWSYAWVPIVAPLLGGVLAAQTFVLLGFAV</sequence>
<keyword evidence="3 7" id="KW-0813">Transport</keyword>
<evidence type="ECO:0000313" key="10">
    <source>
        <dbReference type="EMBL" id="MBB5997224.1"/>
    </source>
</evidence>
<evidence type="ECO:0000256" key="4">
    <source>
        <dbReference type="ARBA" id="ARBA00022692"/>
    </source>
</evidence>
<dbReference type="NCBIfam" id="TIGR00861">
    <property type="entry name" value="MIP"/>
    <property type="match status" value="1"/>
</dbReference>
<proteinExistence type="inferred from homology"/>
<protein>
    <submittedName>
        <fullName evidence="10">Glycerol uptake facilitator protein</fullName>
    </submittedName>
</protein>
<dbReference type="InterPro" id="IPR022357">
    <property type="entry name" value="MIP_CS"/>
</dbReference>
<keyword evidence="5 9" id="KW-1133">Transmembrane helix</keyword>
<evidence type="ECO:0000256" key="5">
    <source>
        <dbReference type="ARBA" id="ARBA00022989"/>
    </source>
</evidence>
<feature type="transmembrane region" description="Helical" evidence="9">
    <location>
        <begin position="40"/>
        <end position="64"/>
    </location>
</feature>
<feature type="region of interest" description="Disordered" evidence="8">
    <location>
        <begin position="1"/>
        <end position="27"/>
    </location>
</feature>
<comment type="similarity">
    <text evidence="2 7">Belongs to the MIP/aquaporin (TC 1.A.8) family.</text>
</comment>
<evidence type="ECO:0000313" key="11">
    <source>
        <dbReference type="Proteomes" id="UP000578077"/>
    </source>
</evidence>
<organism evidence="10 11">
    <name type="scientific">Streptomonospora salina</name>
    <dbReference type="NCBI Taxonomy" id="104205"/>
    <lineage>
        <taxon>Bacteria</taxon>
        <taxon>Bacillati</taxon>
        <taxon>Actinomycetota</taxon>
        <taxon>Actinomycetes</taxon>
        <taxon>Streptosporangiales</taxon>
        <taxon>Nocardiopsidaceae</taxon>
        <taxon>Streptomonospora</taxon>
    </lineage>
</organism>
<dbReference type="PROSITE" id="PS00221">
    <property type="entry name" value="MIP"/>
    <property type="match status" value="1"/>
</dbReference>
<comment type="subcellular location">
    <subcellularLocation>
        <location evidence="1">Membrane</location>
        <topology evidence="1">Multi-pass membrane protein</topology>
    </subcellularLocation>
</comment>
<dbReference type="InterPro" id="IPR023271">
    <property type="entry name" value="Aquaporin-like"/>
</dbReference>
<feature type="transmembrane region" description="Helical" evidence="9">
    <location>
        <begin position="264"/>
        <end position="289"/>
    </location>
</feature>
<evidence type="ECO:0000256" key="6">
    <source>
        <dbReference type="ARBA" id="ARBA00023136"/>
    </source>
</evidence>
<name>A0A841E456_9ACTN</name>
<feature type="transmembrane region" description="Helical" evidence="9">
    <location>
        <begin position="118"/>
        <end position="141"/>
    </location>
</feature>
<dbReference type="InterPro" id="IPR000425">
    <property type="entry name" value="MIP"/>
</dbReference>
<keyword evidence="4 7" id="KW-0812">Transmembrane</keyword>
<evidence type="ECO:0000256" key="2">
    <source>
        <dbReference type="ARBA" id="ARBA00006175"/>
    </source>
</evidence>
<reference evidence="10 11" key="1">
    <citation type="submission" date="2020-08" db="EMBL/GenBank/DDBJ databases">
        <title>Sequencing the genomes of 1000 actinobacteria strains.</title>
        <authorList>
            <person name="Klenk H.-P."/>
        </authorList>
    </citation>
    <scope>NUCLEOTIDE SEQUENCE [LARGE SCALE GENOMIC DNA]</scope>
    <source>
        <strain evidence="10 11">DSM 44593</strain>
    </source>
</reference>
<evidence type="ECO:0000256" key="1">
    <source>
        <dbReference type="ARBA" id="ARBA00004141"/>
    </source>
</evidence>
<dbReference type="PRINTS" id="PR00783">
    <property type="entry name" value="MINTRINSICP"/>
</dbReference>
<evidence type="ECO:0000256" key="7">
    <source>
        <dbReference type="RuleBase" id="RU000477"/>
    </source>
</evidence>
<dbReference type="PANTHER" id="PTHR43829:SF9">
    <property type="entry name" value="AQUAPORIN-9"/>
    <property type="match status" value="1"/>
</dbReference>
<dbReference type="GO" id="GO:0005886">
    <property type="term" value="C:plasma membrane"/>
    <property type="evidence" value="ECO:0007669"/>
    <property type="project" value="TreeGrafter"/>
</dbReference>
<comment type="caution">
    <text evidence="10">The sequence shown here is derived from an EMBL/GenBank/DDBJ whole genome shotgun (WGS) entry which is preliminary data.</text>
</comment>
<dbReference type="SUPFAM" id="SSF81338">
    <property type="entry name" value="Aquaporin-like"/>
    <property type="match status" value="1"/>
</dbReference>
<evidence type="ECO:0000256" key="9">
    <source>
        <dbReference type="SAM" id="Phobius"/>
    </source>
</evidence>
<dbReference type="PANTHER" id="PTHR43829">
    <property type="entry name" value="AQUAPORIN OR AQUAGLYCEROPORIN RELATED"/>
    <property type="match status" value="1"/>
</dbReference>
<gene>
    <name evidence="10" type="ORF">HNR25_000975</name>
</gene>
<keyword evidence="11" id="KW-1185">Reference proteome</keyword>
<evidence type="ECO:0000256" key="3">
    <source>
        <dbReference type="ARBA" id="ARBA00022448"/>
    </source>
</evidence>
<feature type="transmembrane region" description="Helical" evidence="9">
    <location>
        <begin position="76"/>
        <end position="98"/>
    </location>
</feature>
<dbReference type="CDD" id="cd00333">
    <property type="entry name" value="MIP"/>
    <property type="match status" value="1"/>
</dbReference>
<dbReference type="Gene3D" id="1.20.1080.10">
    <property type="entry name" value="Glycerol uptake facilitator protein"/>
    <property type="match status" value="1"/>
</dbReference>
<evidence type="ECO:0000256" key="8">
    <source>
        <dbReference type="SAM" id="MobiDB-lite"/>
    </source>
</evidence>
<dbReference type="GO" id="GO:0015254">
    <property type="term" value="F:glycerol channel activity"/>
    <property type="evidence" value="ECO:0007669"/>
    <property type="project" value="TreeGrafter"/>
</dbReference>